<dbReference type="Proteomes" id="UP001302812">
    <property type="component" value="Unassembled WGS sequence"/>
</dbReference>
<dbReference type="SUPFAM" id="SSF57850">
    <property type="entry name" value="RING/U-box"/>
    <property type="match status" value="2"/>
</dbReference>
<keyword evidence="4" id="KW-0539">Nucleus</keyword>
<dbReference type="GO" id="GO:0061630">
    <property type="term" value="F:ubiquitin protein ligase activity"/>
    <property type="evidence" value="ECO:0007669"/>
    <property type="project" value="InterPro"/>
</dbReference>
<dbReference type="InterPro" id="IPR016818">
    <property type="entry name" value="NOSIP"/>
</dbReference>
<evidence type="ECO:0000313" key="8">
    <source>
        <dbReference type="EMBL" id="KAK4114274.1"/>
    </source>
</evidence>
<organism evidence="8 9">
    <name type="scientific">Canariomyces notabilis</name>
    <dbReference type="NCBI Taxonomy" id="2074819"/>
    <lineage>
        <taxon>Eukaryota</taxon>
        <taxon>Fungi</taxon>
        <taxon>Dikarya</taxon>
        <taxon>Ascomycota</taxon>
        <taxon>Pezizomycotina</taxon>
        <taxon>Sordariomycetes</taxon>
        <taxon>Sordariomycetidae</taxon>
        <taxon>Sordariales</taxon>
        <taxon>Chaetomiaceae</taxon>
        <taxon>Canariomyces</taxon>
    </lineage>
</organism>
<dbReference type="FunFam" id="3.30.40.10:FF:000673">
    <property type="entry name" value="RING finger domain protein, putative"/>
    <property type="match status" value="1"/>
</dbReference>
<evidence type="ECO:0000313" key="9">
    <source>
        <dbReference type="Proteomes" id="UP001302812"/>
    </source>
</evidence>
<accession>A0AAN6TH12</accession>
<dbReference type="PANTHER" id="PTHR13063:SF10">
    <property type="entry name" value="NITRIC OXIDE SYNTHASE-INTERACTING PROTEIN"/>
    <property type="match status" value="1"/>
</dbReference>
<gene>
    <name evidence="8" type="ORF">N656DRAFT_582121</name>
</gene>
<dbReference type="GO" id="GO:0005634">
    <property type="term" value="C:nucleus"/>
    <property type="evidence" value="ECO:0007669"/>
    <property type="project" value="UniProtKB-SubCell"/>
</dbReference>
<feature type="region of interest" description="Disordered" evidence="6">
    <location>
        <begin position="100"/>
        <end position="181"/>
    </location>
</feature>
<dbReference type="GO" id="GO:0008270">
    <property type="term" value="F:zinc ion binding"/>
    <property type="evidence" value="ECO:0007669"/>
    <property type="project" value="UniProtKB-KW"/>
</dbReference>
<comment type="similarity">
    <text evidence="4">Belongs to the NOSIP family.</text>
</comment>
<dbReference type="PROSITE" id="PS50089">
    <property type="entry name" value="ZF_RING_2"/>
    <property type="match status" value="1"/>
</dbReference>
<evidence type="ECO:0000256" key="3">
    <source>
        <dbReference type="ARBA" id="ARBA00022833"/>
    </source>
</evidence>
<evidence type="ECO:0000256" key="1">
    <source>
        <dbReference type="ARBA" id="ARBA00022723"/>
    </source>
</evidence>
<keyword evidence="9" id="KW-1185">Reference proteome</keyword>
<dbReference type="InterPro" id="IPR001841">
    <property type="entry name" value="Znf_RING"/>
</dbReference>
<evidence type="ECO:0000256" key="6">
    <source>
        <dbReference type="SAM" id="MobiDB-lite"/>
    </source>
</evidence>
<evidence type="ECO:0000256" key="4">
    <source>
        <dbReference type="PIRNR" id="PIRNR023577"/>
    </source>
</evidence>
<dbReference type="EMBL" id="MU853337">
    <property type="protein sequence ID" value="KAK4114274.1"/>
    <property type="molecule type" value="Genomic_DNA"/>
</dbReference>
<name>A0AAN6TH12_9PEZI</name>
<reference evidence="8" key="2">
    <citation type="submission" date="2023-05" db="EMBL/GenBank/DDBJ databases">
        <authorList>
            <consortium name="Lawrence Berkeley National Laboratory"/>
            <person name="Steindorff A."/>
            <person name="Hensen N."/>
            <person name="Bonometti L."/>
            <person name="Westerberg I."/>
            <person name="Brannstrom I.O."/>
            <person name="Guillou S."/>
            <person name="Cros-Aarteil S."/>
            <person name="Calhoun S."/>
            <person name="Haridas S."/>
            <person name="Kuo A."/>
            <person name="Mondo S."/>
            <person name="Pangilinan J."/>
            <person name="Riley R."/>
            <person name="Labutti K."/>
            <person name="Andreopoulos B."/>
            <person name="Lipzen A."/>
            <person name="Chen C."/>
            <person name="Yanf M."/>
            <person name="Daum C."/>
            <person name="Ng V."/>
            <person name="Clum A."/>
            <person name="Ohm R."/>
            <person name="Martin F."/>
            <person name="Silar P."/>
            <person name="Natvig D."/>
            <person name="Lalanne C."/>
            <person name="Gautier V."/>
            <person name="Ament-Velasquez S.L."/>
            <person name="Kruys A."/>
            <person name="Hutchinson M.I."/>
            <person name="Powell A.J."/>
            <person name="Barry K."/>
            <person name="Miller A.N."/>
            <person name="Grigoriev I.V."/>
            <person name="Debuchy R."/>
            <person name="Gladieux P."/>
            <person name="Thoren M.H."/>
            <person name="Johannesson H."/>
        </authorList>
    </citation>
    <scope>NUCLEOTIDE SEQUENCE</scope>
    <source>
        <strain evidence="8">CBS 508.74</strain>
    </source>
</reference>
<dbReference type="PROSITE" id="PS00518">
    <property type="entry name" value="ZF_RING_1"/>
    <property type="match status" value="1"/>
</dbReference>
<proteinExistence type="inferred from homology"/>
<dbReference type="Gene3D" id="3.30.40.10">
    <property type="entry name" value="Zinc/RING finger domain, C3HC4 (zinc finger)"/>
    <property type="match status" value="2"/>
</dbReference>
<dbReference type="AlphaFoldDB" id="A0AAN6TH12"/>
<evidence type="ECO:0000259" key="7">
    <source>
        <dbReference type="PROSITE" id="PS50089"/>
    </source>
</evidence>
<dbReference type="GeneID" id="89934300"/>
<dbReference type="Pfam" id="PF13445">
    <property type="entry name" value="zf-RING_UBOX"/>
    <property type="match status" value="1"/>
</dbReference>
<dbReference type="InterPro" id="IPR017907">
    <property type="entry name" value="Znf_RING_CS"/>
</dbReference>
<comment type="subcellular location">
    <subcellularLocation>
        <location evidence="4">Nucleus</location>
    </subcellularLocation>
</comment>
<dbReference type="PANTHER" id="PTHR13063">
    <property type="entry name" value="ENOS INTERACTING PROTEIN"/>
    <property type="match status" value="1"/>
</dbReference>
<dbReference type="RefSeq" id="XP_064671844.1">
    <property type="nucleotide sequence ID" value="XM_064810175.1"/>
</dbReference>
<feature type="compositionally biased region" description="Basic and acidic residues" evidence="6">
    <location>
        <begin position="111"/>
        <end position="169"/>
    </location>
</feature>
<keyword evidence="2 5" id="KW-0863">Zinc-finger</keyword>
<comment type="caution">
    <text evidence="8">The sequence shown here is derived from an EMBL/GenBank/DDBJ whole genome shotgun (WGS) entry which is preliminary data.</text>
</comment>
<dbReference type="PIRSF" id="PIRSF023577">
    <property type="entry name" value="ENOS_interacting"/>
    <property type="match status" value="1"/>
</dbReference>
<dbReference type="SMART" id="SM00184">
    <property type="entry name" value="RING"/>
    <property type="match status" value="1"/>
</dbReference>
<protein>
    <submittedName>
        <fullName evidence="8">ENOS interacting protein</fullName>
    </submittedName>
</protein>
<feature type="region of interest" description="Disordered" evidence="6">
    <location>
        <begin position="65"/>
        <end position="85"/>
    </location>
</feature>
<feature type="domain" description="RING-type" evidence="7">
    <location>
        <begin position="240"/>
        <end position="286"/>
    </location>
</feature>
<reference evidence="8" key="1">
    <citation type="journal article" date="2023" name="Mol. Phylogenet. Evol.">
        <title>Genome-scale phylogeny and comparative genomics of the fungal order Sordariales.</title>
        <authorList>
            <person name="Hensen N."/>
            <person name="Bonometti L."/>
            <person name="Westerberg I."/>
            <person name="Brannstrom I.O."/>
            <person name="Guillou S."/>
            <person name="Cros-Aarteil S."/>
            <person name="Calhoun S."/>
            <person name="Haridas S."/>
            <person name="Kuo A."/>
            <person name="Mondo S."/>
            <person name="Pangilinan J."/>
            <person name="Riley R."/>
            <person name="LaButti K."/>
            <person name="Andreopoulos B."/>
            <person name="Lipzen A."/>
            <person name="Chen C."/>
            <person name="Yan M."/>
            <person name="Daum C."/>
            <person name="Ng V."/>
            <person name="Clum A."/>
            <person name="Steindorff A."/>
            <person name="Ohm R.A."/>
            <person name="Martin F."/>
            <person name="Silar P."/>
            <person name="Natvig D.O."/>
            <person name="Lalanne C."/>
            <person name="Gautier V."/>
            <person name="Ament-Velasquez S.L."/>
            <person name="Kruys A."/>
            <person name="Hutchinson M.I."/>
            <person name="Powell A.J."/>
            <person name="Barry K."/>
            <person name="Miller A.N."/>
            <person name="Grigoriev I.V."/>
            <person name="Debuchy R."/>
            <person name="Gladieux P."/>
            <person name="Hiltunen Thoren M."/>
            <person name="Johannesson H."/>
        </authorList>
    </citation>
    <scope>NUCLEOTIDE SEQUENCE</scope>
    <source>
        <strain evidence="8">CBS 508.74</strain>
    </source>
</reference>
<evidence type="ECO:0000256" key="5">
    <source>
        <dbReference type="PROSITE-ProRule" id="PRU00175"/>
    </source>
</evidence>
<keyword evidence="3" id="KW-0862">Zinc</keyword>
<sequence>MARAAWGTSTARLSRDSFLPFASCWLCYEPAIDPVACANGDIFCRECALSNILAQKKEIKRAEKAREQEEREAQEEKARRDAEAQERAIREFELTQAGLSIKRSESANSSGREKPEPVARETERLENGTENGAKRGEKRKFSFDPDEVARIATEERAKARKAIDDEKASKPKLPSFWSPSVTPTSNANNVLHEVKKKVKTQPTCPASPEDQQHYYSLHTLISVKFTEEMDSEIKKTQRVCPSCKKALTNSSRATLAKPCGHVLCKSCVDQFMRPKESRSIRCYVCDADLTGNSDSAEREGKAEKEKIRPGLVELRREGTGFSAGGNNQVKKDAVTFRC</sequence>
<keyword evidence="1" id="KW-0479">Metal-binding</keyword>
<dbReference type="InterPro" id="IPR013083">
    <property type="entry name" value="Znf_RING/FYVE/PHD"/>
</dbReference>
<evidence type="ECO:0000256" key="2">
    <source>
        <dbReference type="ARBA" id="ARBA00022771"/>
    </source>
</evidence>
<dbReference type="InterPro" id="IPR027370">
    <property type="entry name" value="Znf-RING_euk"/>
</dbReference>